<keyword evidence="1" id="KW-0812">Transmembrane</keyword>
<organism evidence="2 3">
    <name type="scientific">Rhodococcus erythropolis</name>
    <name type="common">Arthrobacter picolinophilus</name>
    <dbReference type="NCBI Taxonomy" id="1833"/>
    <lineage>
        <taxon>Bacteria</taxon>
        <taxon>Bacillati</taxon>
        <taxon>Actinomycetota</taxon>
        <taxon>Actinomycetes</taxon>
        <taxon>Mycobacteriales</taxon>
        <taxon>Nocardiaceae</taxon>
        <taxon>Rhodococcus</taxon>
        <taxon>Rhodococcus erythropolis group</taxon>
    </lineage>
</organism>
<name>A0A6G9D1H3_RHOER</name>
<proteinExistence type="predicted"/>
<evidence type="ECO:0000313" key="2">
    <source>
        <dbReference type="EMBL" id="QIP42816.1"/>
    </source>
</evidence>
<evidence type="ECO:0000256" key="1">
    <source>
        <dbReference type="SAM" id="Phobius"/>
    </source>
</evidence>
<keyword evidence="1" id="KW-1133">Transmembrane helix</keyword>
<sequence length="59" mass="6053">MSVVYQFSGIYASGVTPLILTALIGATGGSPWLACGYLVATSAISVVATAAIRKRDLHL</sequence>
<dbReference type="AlphaFoldDB" id="A0A6G9D1H3"/>
<reference evidence="2 3" key="1">
    <citation type="submission" date="2020-03" db="EMBL/GenBank/DDBJ databases">
        <title>Screen low temperature-resistant strains for efficient degradation of petroleum hydrocarbons under the low temperature.</title>
        <authorList>
            <person name="Wang Y."/>
            <person name="Chen J."/>
        </authorList>
    </citation>
    <scope>NUCLEOTIDE SEQUENCE [LARGE SCALE GENOMIC DNA]</scope>
    <source>
        <strain evidence="2 3">KB1</strain>
    </source>
</reference>
<dbReference type="EMBL" id="CP050124">
    <property type="protein sequence ID" value="QIP42816.1"/>
    <property type="molecule type" value="Genomic_DNA"/>
</dbReference>
<feature type="transmembrane region" description="Helical" evidence="1">
    <location>
        <begin position="31"/>
        <end position="52"/>
    </location>
</feature>
<evidence type="ECO:0000313" key="3">
    <source>
        <dbReference type="Proteomes" id="UP000502345"/>
    </source>
</evidence>
<protein>
    <recommendedName>
        <fullName evidence="4">MFS transporter</fullName>
    </recommendedName>
</protein>
<gene>
    <name evidence="2" type="ORF">G9444_5573</name>
</gene>
<keyword evidence="1" id="KW-0472">Membrane</keyword>
<feature type="transmembrane region" description="Helical" evidence="1">
    <location>
        <begin position="7"/>
        <end position="25"/>
    </location>
</feature>
<evidence type="ECO:0008006" key="4">
    <source>
        <dbReference type="Google" id="ProtNLM"/>
    </source>
</evidence>
<accession>A0A6G9D1H3</accession>
<dbReference type="Proteomes" id="UP000502345">
    <property type="component" value="Chromosome"/>
</dbReference>